<dbReference type="Pfam" id="PF04082">
    <property type="entry name" value="Fungal_trans"/>
    <property type="match status" value="1"/>
</dbReference>
<gene>
    <name evidence="8" type="ORF">NW768_008660</name>
</gene>
<dbReference type="Proteomes" id="UP001152024">
    <property type="component" value="Unassembled WGS sequence"/>
</dbReference>
<dbReference type="CDD" id="cd12148">
    <property type="entry name" value="fungal_TF_MHR"/>
    <property type="match status" value="1"/>
</dbReference>
<evidence type="ECO:0000313" key="8">
    <source>
        <dbReference type="EMBL" id="KAJ4127039.1"/>
    </source>
</evidence>
<dbReference type="PANTHER" id="PTHR31313:SF86">
    <property type="entry name" value="ZN(2)-C6 FUNGAL-TYPE DOMAIN-CONTAINING PROTEIN"/>
    <property type="match status" value="1"/>
</dbReference>
<dbReference type="EMBL" id="JAOQBH010000013">
    <property type="protein sequence ID" value="KAJ4127039.1"/>
    <property type="molecule type" value="Genomic_DNA"/>
</dbReference>
<proteinExistence type="predicted"/>
<keyword evidence="1" id="KW-0479">Metal-binding</keyword>
<reference evidence="8" key="1">
    <citation type="submission" date="2022-09" db="EMBL/GenBank/DDBJ databases">
        <title>Fusarium specimens isolated from Avocado Roots.</title>
        <authorList>
            <person name="Stajich J."/>
            <person name="Roper C."/>
            <person name="Heimlech-Rivalta G."/>
        </authorList>
    </citation>
    <scope>NUCLEOTIDE SEQUENCE</scope>
    <source>
        <strain evidence="8">CF00095</strain>
    </source>
</reference>
<evidence type="ECO:0000256" key="5">
    <source>
        <dbReference type="ARBA" id="ARBA00023163"/>
    </source>
</evidence>
<evidence type="ECO:0000256" key="1">
    <source>
        <dbReference type="ARBA" id="ARBA00022723"/>
    </source>
</evidence>
<evidence type="ECO:0000259" key="7">
    <source>
        <dbReference type="Pfam" id="PF04082"/>
    </source>
</evidence>
<feature type="domain" description="Xylanolytic transcriptional activator regulatory" evidence="7">
    <location>
        <begin position="1"/>
        <end position="103"/>
    </location>
</feature>
<sequence length="159" mass="18076">MDKVQSIYQGRPTRLRECDTNVPIAFLDDSEELDNFNYHTYSTEEMNLGIPKYGNSTFEQFSKLSIVVDRILRQLYTVKGTAMQPDESWKLVKSLDGQLDLWLQDVPRPTRALFHSLKILIYRASLSEGRAASISEAETKHALLNCVTAALEVYGILMA</sequence>
<keyword evidence="2" id="KW-0862">Zinc</keyword>
<comment type="caution">
    <text evidence="8">The sequence shown here is derived from an EMBL/GenBank/DDBJ whole genome shotgun (WGS) entry which is preliminary data.</text>
</comment>
<protein>
    <recommendedName>
        <fullName evidence="7">Xylanolytic transcriptional activator regulatory domain-containing protein</fullName>
    </recommendedName>
</protein>
<evidence type="ECO:0000256" key="4">
    <source>
        <dbReference type="ARBA" id="ARBA00023125"/>
    </source>
</evidence>
<keyword evidence="5" id="KW-0804">Transcription</keyword>
<keyword evidence="9" id="KW-1185">Reference proteome</keyword>
<keyword evidence="3" id="KW-0805">Transcription regulation</keyword>
<evidence type="ECO:0000256" key="3">
    <source>
        <dbReference type="ARBA" id="ARBA00023015"/>
    </source>
</evidence>
<dbReference type="InterPro" id="IPR007219">
    <property type="entry name" value="XnlR_reg_dom"/>
</dbReference>
<accession>A0ABQ8R4P9</accession>
<name>A0ABQ8R4P9_FUSEQ</name>
<evidence type="ECO:0000313" key="9">
    <source>
        <dbReference type="Proteomes" id="UP001152024"/>
    </source>
</evidence>
<keyword evidence="6" id="KW-0539">Nucleus</keyword>
<dbReference type="InterPro" id="IPR051615">
    <property type="entry name" value="Transcr_Regulatory_Elem"/>
</dbReference>
<keyword evidence="4" id="KW-0238">DNA-binding</keyword>
<dbReference type="PANTHER" id="PTHR31313">
    <property type="entry name" value="TY1 ENHANCER ACTIVATOR"/>
    <property type="match status" value="1"/>
</dbReference>
<organism evidence="8 9">
    <name type="scientific">Fusarium equiseti</name>
    <name type="common">Fusarium scirpi</name>
    <dbReference type="NCBI Taxonomy" id="61235"/>
    <lineage>
        <taxon>Eukaryota</taxon>
        <taxon>Fungi</taxon>
        <taxon>Dikarya</taxon>
        <taxon>Ascomycota</taxon>
        <taxon>Pezizomycotina</taxon>
        <taxon>Sordariomycetes</taxon>
        <taxon>Hypocreomycetidae</taxon>
        <taxon>Hypocreales</taxon>
        <taxon>Nectriaceae</taxon>
        <taxon>Fusarium</taxon>
        <taxon>Fusarium incarnatum-equiseti species complex</taxon>
    </lineage>
</organism>
<evidence type="ECO:0000256" key="2">
    <source>
        <dbReference type="ARBA" id="ARBA00022833"/>
    </source>
</evidence>
<evidence type="ECO:0000256" key="6">
    <source>
        <dbReference type="ARBA" id="ARBA00023242"/>
    </source>
</evidence>